<feature type="region of interest" description="Disordered" evidence="1">
    <location>
        <begin position="1"/>
        <end position="28"/>
    </location>
</feature>
<feature type="compositionally biased region" description="Basic and acidic residues" evidence="1">
    <location>
        <begin position="194"/>
        <end position="216"/>
    </location>
</feature>
<evidence type="ECO:0000256" key="1">
    <source>
        <dbReference type="SAM" id="MobiDB-lite"/>
    </source>
</evidence>
<gene>
    <name evidence="2" type="ORF">N7493_009290</name>
</gene>
<name>A0AAD6HG78_9EURO</name>
<dbReference type="InterPro" id="IPR022190">
    <property type="entry name" value="DUF3716"/>
</dbReference>
<dbReference type="AlphaFoldDB" id="A0AAD6HG78"/>
<sequence length="216" mass="24550">MGSGYRAEDPETHGSSIELPAPVPGDPDTNDEPGHWAAYIYQLRFTSARRNEFIKAPFLRWLRHRPIIREPILRRRFNYTPTTFNHMLDTEVANVEAAYMHMVGEESIIYCNPCLARDGPFAICIKVAGYPGVTCCANCHWWNNDRRREVDSTPAMIPAPPPLAPSGGSGARPSRSRASSSWSESPRLQRHPRQNPDHQSHASEHRSHDYGRHDRE</sequence>
<feature type="region of interest" description="Disordered" evidence="1">
    <location>
        <begin position="152"/>
        <end position="216"/>
    </location>
</feature>
<dbReference type="EMBL" id="JAQJAN010000013">
    <property type="protein sequence ID" value="KAJ5712822.1"/>
    <property type="molecule type" value="Genomic_DNA"/>
</dbReference>
<feature type="compositionally biased region" description="Low complexity" evidence="1">
    <location>
        <begin position="171"/>
        <end position="186"/>
    </location>
</feature>
<protein>
    <submittedName>
        <fullName evidence="2">Uncharacterized protein</fullName>
    </submittedName>
</protein>
<proteinExistence type="predicted"/>
<dbReference type="Pfam" id="PF12511">
    <property type="entry name" value="DUF3716"/>
    <property type="match status" value="1"/>
</dbReference>
<reference evidence="2" key="2">
    <citation type="submission" date="2023-01" db="EMBL/GenBank/DDBJ databases">
        <authorList>
            <person name="Petersen C."/>
        </authorList>
    </citation>
    <scope>NUCLEOTIDE SEQUENCE</scope>
    <source>
        <strain evidence="2">IBT 17514</strain>
    </source>
</reference>
<feature type="compositionally biased region" description="Basic and acidic residues" evidence="1">
    <location>
        <begin position="1"/>
        <end position="12"/>
    </location>
</feature>
<accession>A0AAD6HG78</accession>
<keyword evidence="3" id="KW-1185">Reference proteome</keyword>
<evidence type="ECO:0000313" key="2">
    <source>
        <dbReference type="EMBL" id="KAJ5712822.1"/>
    </source>
</evidence>
<evidence type="ECO:0000313" key="3">
    <source>
        <dbReference type="Proteomes" id="UP001215712"/>
    </source>
</evidence>
<comment type="caution">
    <text evidence="2">The sequence shown here is derived from an EMBL/GenBank/DDBJ whole genome shotgun (WGS) entry which is preliminary data.</text>
</comment>
<organism evidence="2 3">
    <name type="scientific">Penicillium malachiteum</name>
    <dbReference type="NCBI Taxonomy" id="1324776"/>
    <lineage>
        <taxon>Eukaryota</taxon>
        <taxon>Fungi</taxon>
        <taxon>Dikarya</taxon>
        <taxon>Ascomycota</taxon>
        <taxon>Pezizomycotina</taxon>
        <taxon>Eurotiomycetes</taxon>
        <taxon>Eurotiomycetidae</taxon>
        <taxon>Eurotiales</taxon>
        <taxon>Aspergillaceae</taxon>
        <taxon>Penicillium</taxon>
    </lineage>
</organism>
<dbReference type="Proteomes" id="UP001215712">
    <property type="component" value="Unassembled WGS sequence"/>
</dbReference>
<reference evidence="2" key="1">
    <citation type="journal article" date="2023" name="IMA Fungus">
        <title>Comparative genomic study of the Penicillium genus elucidates a diverse pangenome and 15 lateral gene transfer events.</title>
        <authorList>
            <person name="Petersen C."/>
            <person name="Sorensen T."/>
            <person name="Nielsen M.R."/>
            <person name="Sondergaard T.E."/>
            <person name="Sorensen J.L."/>
            <person name="Fitzpatrick D.A."/>
            <person name="Frisvad J.C."/>
            <person name="Nielsen K.L."/>
        </authorList>
    </citation>
    <scope>NUCLEOTIDE SEQUENCE</scope>
    <source>
        <strain evidence="2">IBT 17514</strain>
    </source>
</reference>